<dbReference type="EMBL" id="JNAL01000012">
    <property type="protein sequence ID" value="KGF95765.1"/>
    <property type="molecule type" value="Genomic_DNA"/>
</dbReference>
<dbReference type="NCBIfam" id="TIGR02532">
    <property type="entry name" value="IV_pilin_GFxxxE"/>
    <property type="match status" value="1"/>
</dbReference>
<accession>A0A0A2A2D6</accession>
<dbReference type="InterPro" id="IPR045584">
    <property type="entry name" value="Pilin-like"/>
</dbReference>
<organism evidence="2 3">
    <name type="scientific">Prochlorococcus marinus str. MIT 9201</name>
    <dbReference type="NCBI Taxonomy" id="93057"/>
    <lineage>
        <taxon>Bacteria</taxon>
        <taxon>Bacillati</taxon>
        <taxon>Cyanobacteriota</taxon>
        <taxon>Cyanophyceae</taxon>
        <taxon>Synechococcales</taxon>
        <taxon>Prochlorococcaceae</taxon>
        <taxon>Prochlorococcus</taxon>
    </lineage>
</organism>
<dbReference type="eggNOG" id="ENOG502ZR2K">
    <property type="taxonomic scope" value="Bacteria"/>
</dbReference>
<comment type="caution">
    <text evidence="2">The sequence shown here is derived from an EMBL/GenBank/DDBJ whole genome shotgun (WGS) entry which is preliminary data.</text>
</comment>
<evidence type="ECO:0000256" key="1">
    <source>
        <dbReference type="SAM" id="Phobius"/>
    </source>
</evidence>
<dbReference type="Gene3D" id="3.30.700.10">
    <property type="entry name" value="Glycoprotein, Type 4 Pilin"/>
    <property type="match status" value="1"/>
</dbReference>
<dbReference type="Pfam" id="PF07963">
    <property type="entry name" value="N_methyl"/>
    <property type="match status" value="1"/>
</dbReference>
<dbReference type="Proteomes" id="UP000030355">
    <property type="component" value="Unassembled WGS sequence"/>
</dbReference>
<name>A0A0A2A2D6_PROMR</name>
<dbReference type="SUPFAM" id="SSF54523">
    <property type="entry name" value="Pili subunits"/>
    <property type="match status" value="1"/>
</dbReference>
<dbReference type="STRING" id="93057.EU95_1066"/>
<keyword evidence="1" id="KW-0472">Membrane</keyword>
<evidence type="ECO:0000313" key="3">
    <source>
        <dbReference type="Proteomes" id="UP000030355"/>
    </source>
</evidence>
<keyword evidence="1" id="KW-0812">Transmembrane</keyword>
<protein>
    <recommendedName>
        <fullName evidence="4">Fimbrial protein</fullName>
    </recommendedName>
</protein>
<feature type="transmembrane region" description="Helical" evidence="1">
    <location>
        <begin position="31"/>
        <end position="52"/>
    </location>
</feature>
<dbReference type="RefSeq" id="WP_032522215.1">
    <property type="nucleotide sequence ID" value="NZ_CP138977.1"/>
</dbReference>
<dbReference type="AlphaFoldDB" id="A0A0A2A2D6"/>
<dbReference type="InterPro" id="IPR012902">
    <property type="entry name" value="N_methyl_site"/>
</dbReference>
<proteinExistence type="predicted"/>
<dbReference type="PROSITE" id="PS00409">
    <property type="entry name" value="PROKAR_NTER_METHYL"/>
    <property type="match status" value="1"/>
</dbReference>
<reference evidence="3" key="1">
    <citation type="journal article" date="2014" name="Sci. Data">
        <title>Genomes of diverse isolates of the marine cyanobacterium Prochlorococcus.</title>
        <authorList>
            <person name="Biller S."/>
            <person name="Berube P."/>
            <person name="Thompson J."/>
            <person name="Kelly L."/>
            <person name="Roggensack S."/>
            <person name="Awad L."/>
            <person name="Roache-Johnson K."/>
            <person name="Ding H."/>
            <person name="Giovannoni S.J."/>
            <person name="Moore L.R."/>
            <person name="Chisholm S.W."/>
        </authorList>
    </citation>
    <scope>NUCLEOTIDE SEQUENCE [LARGE SCALE GENOMIC DNA]</scope>
    <source>
        <strain evidence="3">MIT 9201</strain>
    </source>
</reference>
<gene>
    <name evidence="2" type="ORF">EU95_1066</name>
</gene>
<evidence type="ECO:0008006" key="4">
    <source>
        <dbReference type="Google" id="ProtNLM"/>
    </source>
</evidence>
<sequence>MTLLESFLINKRVLKTLSTKQGEEGFSLVELVVVIAVLAILSAVAIPAFVGVQARARASAVKNGLVNGVKECVVRASDFDSTLFADAQSFSAGSFQGYTMGQEASSGDTCYAATATAAAGSGDSNFTIVMNPQTGLVSKTCSDVGAAGCNGTPVTDPVTGVTTTDGNW</sequence>
<evidence type="ECO:0000313" key="2">
    <source>
        <dbReference type="EMBL" id="KGF95765.1"/>
    </source>
</evidence>
<keyword evidence="1" id="KW-1133">Transmembrane helix</keyword>